<feature type="transmembrane region" description="Helical" evidence="10">
    <location>
        <begin position="356"/>
        <end position="375"/>
    </location>
</feature>
<evidence type="ECO:0008006" key="13">
    <source>
        <dbReference type="Google" id="ProtNLM"/>
    </source>
</evidence>
<feature type="compositionally biased region" description="Polar residues" evidence="9">
    <location>
        <begin position="90"/>
        <end position="99"/>
    </location>
</feature>
<dbReference type="OrthoDB" id="5424147at2759"/>
<dbReference type="PANTHER" id="PTHR14360:SF12">
    <property type="entry name" value="MOZ PROTEIN REPRESENTS A CHROMATIN-ASSOCIATED ACETYLTRANSFERASE"/>
    <property type="match status" value="1"/>
</dbReference>
<evidence type="ECO:0000256" key="5">
    <source>
        <dbReference type="ARBA" id="ARBA00023054"/>
    </source>
</evidence>
<evidence type="ECO:0000256" key="8">
    <source>
        <dbReference type="SAM" id="Coils"/>
    </source>
</evidence>
<gene>
    <name evidence="11" type="ORF">EV356DRAFT_518843</name>
</gene>
<evidence type="ECO:0000313" key="12">
    <source>
        <dbReference type="Proteomes" id="UP000800092"/>
    </source>
</evidence>
<name>A0A6A6HK72_VIRVR</name>
<reference evidence="11" key="1">
    <citation type="journal article" date="2020" name="Stud. Mycol.">
        <title>101 Dothideomycetes genomes: a test case for predicting lifestyles and emergence of pathogens.</title>
        <authorList>
            <person name="Haridas S."/>
            <person name="Albert R."/>
            <person name="Binder M."/>
            <person name="Bloem J."/>
            <person name="Labutti K."/>
            <person name="Salamov A."/>
            <person name="Andreopoulos B."/>
            <person name="Baker S."/>
            <person name="Barry K."/>
            <person name="Bills G."/>
            <person name="Bluhm B."/>
            <person name="Cannon C."/>
            <person name="Castanera R."/>
            <person name="Culley D."/>
            <person name="Daum C."/>
            <person name="Ezra D."/>
            <person name="Gonzalez J."/>
            <person name="Henrissat B."/>
            <person name="Kuo A."/>
            <person name="Liang C."/>
            <person name="Lipzen A."/>
            <person name="Lutzoni F."/>
            <person name="Magnuson J."/>
            <person name="Mondo S."/>
            <person name="Nolan M."/>
            <person name="Ohm R."/>
            <person name="Pangilinan J."/>
            <person name="Park H.-J."/>
            <person name="Ramirez L."/>
            <person name="Alfaro M."/>
            <person name="Sun H."/>
            <person name="Tritt A."/>
            <person name="Yoshinaga Y."/>
            <person name="Zwiers L.-H."/>
            <person name="Turgeon B."/>
            <person name="Goodwin S."/>
            <person name="Spatafora J."/>
            <person name="Crous P."/>
            <person name="Grigoriev I."/>
        </authorList>
    </citation>
    <scope>NUCLEOTIDE SEQUENCE</scope>
    <source>
        <strain evidence="11">Tuck. ex Michener</strain>
    </source>
</reference>
<protein>
    <recommendedName>
        <fullName evidence="13">DUF1640-domain-containing protein</fullName>
    </recommendedName>
</protein>
<evidence type="ECO:0000256" key="7">
    <source>
        <dbReference type="ARBA" id="ARBA00023136"/>
    </source>
</evidence>
<keyword evidence="3 10" id="KW-0812">Transmembrane</keyword>
<dbReference type="GO" id="GO:0005739">
    <property type="term" value="C:mitochondrion"/>
    <property type="evidence" value="ECO:0007669"/>
    <property type="project" value="UniProtKB-SubCell"/>
</dbReference>
<dbReference type="EMBL" id="ML991776">
    <property type="protein sequence ID" value="KAF2238282.1"/>
    <property type="molecule type" value="Genomic_DNA"/>
</dbReference>
<keyword evidence="7 10" id="KW-0472">Membrane</keyword>
<comment type="subcellular location">
    <subcellularLocation>
        <location evidence="2">Membrane</location>
    </subcellularLocation>
    <subcellularLocation>
        <location evidence="1">Mitochondrion</location>
    </subcellularLocation>
</comment>
<dbReference type="Pfam" id="PF07798">
    <property type="entry name" value="CCDC90-like"/>
    <property type="match status" value="1"/>
</dbReference>
<evidence type="ECO:0000256" key="2">
    <source>
        <dbReference type="ARBA" id="ARBA00004370"/>
    </source>
</evidence>
<feature type="compositionally biased region" description="Low complexity" evidence="9">
    <location>
        <begin position="405"/>
        <end position="422"/>
    </location>
</feature>
<dbReference type="PANTHER" id="PTHR14360">
    <property type="entry name" value="PROTEIN FMP32, MITOCHONDRIAL"/>
    <property type="match status" value="1"/>
</dbReference>
<evidence type="ECO:0000256" key="4">
    <source>
        <dbReference type="ARBA" id="ARBA00022989"/>
    </source>
</evidence>
<feature type="coiled-coil region" evidence="8">
    <location>
        <begin position="265"/>
        <end position="292"/>
    </location>
</feature>
<evidence type="ECO:0000256" key="3">
    <source>
        <dbReference type="ARBA" id="ARBA00022692"/>
    </source>
</evidence>
<keyword evidence="5 8" id="KW-0175">Coiled coil</keyword>
<dbReference type="Proteomes" id="UP000800092">
    <property type="component" value="Unassembled WGS sequence"/>
</dbReference>
<evidence type="ECO:0000256" key="9">
    <source>
        <dbReference type="SAM" id="MobiDB-lite"/>
    </source>
</evidence>
<evidence type="ECO:0000256" key="10">
    <source>
        <dbReference type="SAM" id="Phobius"/>
    </source>
</evidence>
<dbReference type="AlphaFoldDB" id="A0A6A6HK72"/>
<proteinExistence type="predicted"/>
<feature type="compositionally biased region" description="Basic and acidic residues" evidence="9">
    <location>
        <begin position="100"/>
        <end position="131"/>
    </location>
</feature>
<dbReference type="InterPro" id="IPR024461">
    <property type="entry name" value="CCDC90-like"/>
</dbReference>
<evidence type="ECO:0000313" key="11">
    <source>
        <dbReference type="EMBL" id="KAF2238282.1"/>
    </source>
</evidence>
<feature type="region of interest" description="Disordered" evidence="9">
    <location>
        <begin position="34"/>
        <end position="167"/>
    </location>
</feature>
<keyword evidence="6" id="KW-0496">Mitochondrion</keyword>
<feature type="compositionally biased region" description="Polar residues" evidence="9">
    <location>
        <begin position="148"/>
        <end position="162"/>
    </location>
</feature>
<feature type="region of interest" description="Disordered" evidence="9">
    <location>
        <begin position="383"/>
        <end position="438"/>
    </location>
</feature>
<keyword evidence="4 10" id="KW-1133">Transmembrane helix</keyword>
<keyword evidence="12" id="KW-1185">Reference proteome</keyword>
<dbReference type="Gene3D" id="1.20.5.340">
    <property type="match status" value="1"/>
</dbReference>
<sequence length="438" mass="48682">MATAPRLTFLYPVLFRTNASHYSATHHVSKFRDLNRSGYHTTRRKQQQEVRSRYGTANEPPPHVVTNDRPADKSASQSPQDSKSRSSTSYNQGNAASSRSQDKETGEKKKGKDVDSSPDRKALGKSAEKSSQDTVTPTELPKPDLSEPQPSTTHAEQPTTTIKPLETVLHMEPHSSTREDPKRNNKHPHFVTPPYVHHFDTYTLVRALETGGFSQDQAVTCMKAVRSLLALNMDLAREGLVSKSDVENETYLFKAACSELKTEIQNQRRREVEKMRTERMQLQHEFDILNQRVGQETSGLKDELKGMFDDRKMGVRMEQRTMESTIQQLNYKITVALNSDSRSEVEGLRWVLTRRAGIAIVISAVMMLGGASYISRLEAEEKDRKQKKKAGGEPLVNSEGRDEGASPQSSSEASGGAGDALANLSSKDGMSPGYVSLG</sequence>
<evidence type="ECO:0000256" key="6">
    <source>
        <dbReference type="ARBA" id="ARBA00023128"/>
    </source>
</evidence>
<evidence type="ECO:0000256" key="1">
    <source>
        <dbReference type="ARBA" id="ARBA00004173"/>
    </source>
</evidence>
<accession>A0A6A6HK72</accession>
<feature type="compositionally biased region" description="Low complexity" evidence="9">
    <location>
        <begin position="73"/>
        <end position="89"/>
    </location>
</feature>
<organism evidence="11 12">
    <name type="scientific">Viridothelium virens</name>
    <name type="common">Speckled blister lichen</name>
    <name type="synonym">Trypethelium virens</name>
    <dbReference type="NCBI Taxonomy" id="1048519"/>
    <lineage>
        <taxon>Eukaryota</taxon>
        <taxon>Fungi</taxon>
        <taxon>Dikarya</taxon>
        <taxon>Ascomycota</taxon>
        <taxon>Pezizomycotina</taxon>
        <taxon>Dothideomycetes</taxon>
        <taxon>Dothideomycetes incertae sedis</taxon>
        <taxon>Trypetheliales</taxon>
        <taxon>Trypetheliaceae</taxon>
        <taxon>Viridothelium</taxon>
    </lineage>
</organism>
<dbReference type="GO" id="GO:0016020">
    <property type="term" value="C:membrane"/>
    <property type="evidence" value="ECO:0007669"/>
    <property type="project" value="UniProtKB-SubCell"/>
</dbReference>